<organism evidence="1 3">
    <name type="scientific">Streptomyces nodosus</name>
    <dbReference type="NCBI Taxonomy" id="40318"/>
    <lineage>
        <taxon>Bacteria</taxon>
        <taxon>Bacillati</taxon>
        <taxon>Actinomycetota</taxon>
        <taxon>Actinomycetes</taxon>
        <taxon>Kitasatosporales</taxon>
        <taxon>Streptomycetaceae</taxon>
        <taxon>Streptomyces</taxon>
    </lineage>
</organism>
<evidence type="ECO:0000313" key="2">
    <source>
        <dbReference type="EMBL" id="QEV37571.1"/>
    </source>
</evidence>
<dbReference type="RefSeq" id="WP_043437187.1">
    <property type="nucleotide sequence ID" value="NZ_CP009313.1"/>
</dbReference>
<protein>
    <submittedName>
        <fullName evidence="1">Uncharacterized protein</fullName>
    </submittedName>
</protein>
<keyword evidence="3" id="KW-1185">Reference proteome</keyword>
<name>A0A0B5DCQ1_9ACTN</name>
<dbReference type="EMBL" id="CP023747">
    <property type="protein sequence ID" value="QEV37571.1"/>
    <property type="molecule type" value="Genomic_DNA"/>
</dbReference>
<reference evidence="3" key="1">
    <citation type="submission" date="2014-09" db="EMBL/GenBank/DDBJ databases">
        <title>Sequence of the Streptomyces nodosus genome.</title>
        <authorList>
            <person name="Sweeney P."/>
            <person name="Stephens N."/>
            <person name="Murphy C."/>
            <person name="Caffrey P."/>
        </authorList>
    </citation>
    <scope>NUCLEOTIDE SEQUENCE [LARGE SCALE GENOMIC DNA]</scope>
    <source>
        <strain evidence="3">ATCC 14899</strain>
    </source>
</reference>
<dbReference type="EMBL" id="CP009313">
    <property type="protein sequence ID" value="AJE38990.1"/>
    <property type="molecule type" value="Genomic_DNA"/>
</dbReference>
<proteinExistence type="predicted"/>
<dbReference type="AlphaFoldDB" id="A0A0B5DCQ1"/>
<evidence type="ECO:0000313" key="1">
    <source>
        <dbReference type="EMBL" id="AJE38990.1"/>
    </source>
</evidence>
<dbReference type="Proteomes" id="UP000031526">
    <property type="component" value="Chromosome"/>
</dbReference>
<accession>A0A0B5DCQ1</accession>
<dbReference type="KEGG" id="snq:CP978_02565"/>
<reference evidence="2 4" key="3">
    <citation type="submission" date="2017-09" db="EMBL/GenBank/DDBJ databases">
        <title>Streptomyces genome completion.</title>
        <authorList>
            <person name="Lee N."/>
            <person name="Cho B.-K."/>
        </authorList>
    </citation>
    <scope>NUCLEOTIDE SEQUENCE [LARGE SCALE GENOMIC DNA]</scope>
    <source>
        <strain evidence="2 4">ATCC 14899</strain>
    </source>
</reference>
<evidence type="ECO:0000313" key="4">
    <source>
        <dbReference type="Proteomes" id="UP000325763"/>
    </source>
</evidence>
<dbReference type="STRING" id="40318.SNOD_02190"/>
<dbReference type="Proteomes" id="UP000325763">
    <property type="component" value="Chromosome"/>
</dbReference>
<gene>
    <name evidence="2" type="ORF">CP978_02565</name>
    <name evidence="1" type="ORF">SNOD_02190</name>
</gene>
<dbReference type="HOGENOM" id="CLU_2318952_0_0_11"/>
<evidence type="ECO:0000313" key="3">
    <source>
        <dbReference type="Proteomes" id="UP000031526"/>
    </source>
</evidence>
<sequence>MPRWIVLAVPVEGVGELNCDARTIAEFEGSAEEAEAALRYAVNTYEDSLWKVRRREIFICSSRSYFLRIQGRLAKYGFLIQLAELVYDSDAKPMAQPFG</sequence>
<reference evidence="1 3" key="2">
    <citation type="journal article" date="2016" name="Appl. Microbiol. Biotechnol.">
        <title>Exploiting the genome sequence of Streptomyces nodosus for enhanced antibiotic production.</title>
        <authorList>
            <person name="Sweeney P."/>
            <person name="Murphy C.D."/>
            <person name="Caffrey P."/>
        </authorList>
    </citation>
    <scope>NUCLEOTIDE SEQUENCE [LARGE SCALE GENOMIC DNA]</scope>
    <source>
        <strain evidence="1 3">ATCC 14899</strain>
    </source>
</reference>